<dbReference type="GO" id="GO:0061504">
    <property type="term" value="P:cyclic threonylcarbamoyladenosine biosynthetic process"/>
    <property type="evidence" value="ECO:0007669"/>
    <property type="project" value="TreeGrafter"/>
</dbReference>
<dbReference type="PANTHER" id="PTHR43267">
    <property type="entry name" value="TRNA THREONYLCARBAMOYLADENOSINE DEHYDRATASE"/>
    <property type="match status" value="1"/>
</dbReference>
<dbReference type="NCBIfam" id="NF006395">
    <property type="entry name" value="PRK08644.1"/>
    <property type="match status" value="1"/>
</dbReference>
<dbReference type="GO" id="GO:0016779">
    <property type="term" value="F:nucleotidyltransferase activity"/>
    <property type="evidence" value="ECO:0007669"/>
    <property type="project" value="UniProtKB-KW"/>
</dbReference>
<keyword evidence="2" id="KW-0808">Transferase</keyword>
<dbReference type="Proteomes" id="UP000824264">
    <property type="component" value="Unassembled WGS sequence"/>
</dbReference>
<reference evidence="2" key="2">
    <citation type="submission" date="2021-04" db="EMBL/GenBank/DDBJ databases">
        <authorList>
            <person name="Gilroy R."/>
        </authorList>
    </citation>
    <scope>NUCLEOTIDE SEQUENCE</scope>
    <source>
        <strain evidence="2">ChiSxjej5B17-1746</strain>
    </source>
</reference>
<evidence type="ECO:0000313" key="3">
    <source>
        <dbReference type="Proteomes" id="UP000824264"/>
    </source>
</evidence>
<dbReference type="InterPro" id="IPR000594">
    <property type="entry name" value="ThiF_NAD_FAD-bd"/>
</dbReference>
<dbReference type="InterPro" id="IPR035985">
    <property type="entry name" value="Ubiquitin-activating_enz"/>
</dbReference>
<dbReference type="SUPFAM" id="SSF69572">
    <property type="entry name" value="Activating enzymes of the ubiquitin-like proteins"/>
    <property type="match status" value="1"/>
</dbReference>
<dbReference type="Gene3D" id="3.40.50.720">
    <property type="entry name" value="NAD(P)-binding Rossmann-like Domain"/>
    <property type="match status" value="1"/>
</dbReference>
<dbReference type="Pfam" id="PF00899">
    <property type="entry name" value="ThiF"/>
    <property type="match status" value="1"/>
</dbReference>
<protein>
    <submittedName>
        <fullName evidence="2">Sulfur carrier protein ThiS adenylyltransferase ThiF</fullName>
    </submittedName>
</protein>
<evidence type="ECO:0000259" key="1">
    <source>
        <dbReference type="Pfam" id="PF00899"/>
    </source>
</evidence>
<accession>A0A9D1QZX3</accession>
<evidence type="ECO:0000313" key="2">
    <source>
        <dbReference type="EMBL" id="HIW79131.1"/>
    </source>
</evidence>
<dbReference type="EMBL" id="DXGI01000318">
    <property type="protein sequence ID" value="HIW79131.1"/>
    <property type="molecule type" value="Genomic_DNA"/>
</dbReference>
<comment type="caution">
    <text evidence="2">The sequence shown here is derived from an EMBL/GenBank/DDBJ whole genome shotgun (WGS) entry which is preliminary data.</text>
</comment>
<organism evidence="2 3">
    <name type="scientific">Candidatus Bilophila faecipullorum</name>
    <dbReference type="NCBI Taxonomy" id="2838482"/>
    <lineage>
        <taxon>Bacteria</taxon>
        <taxon>Pseudomonadati</taxon>
        <taxon>Thermodesulfobacteriota</taxon>
        <taxon>Desulfovibrionia</taxon>
        <taxon>Desulfovibrionales</taxon>
        <taxon>Desulfovibrionaceae</taxon>
        <taxon>Bilophila</taxon>
    </lineage>
</organism>
<name>A0A9D1QZX3_9BACT</name>
<proteinExistence type="predicted"/>
<reference evidence="2" key="1">
    <citation type="journal article" date="2021" name="PeerJ">
        <title>Extensive microbial diversity within the chicken gut microbiome revealed by metagenomics and culture.</title>
        <authorList>
            <person name="Gilroy R."/>
            <person name="Ravi A."/>
            <person name="Getino M."/>
            <person name="Pursley I."/>
            <person name="Horton D.L."/>
            <person name="Alikhan N.F."/>
            <person name="Baker D."/>
            <person name="Gharbi K."/>
            <person name="Hall N."/>
            <person name="Watson M."/>
            <person name="Adriaenssens E.M."/>
            <person name="Foster-Nyarko E."/>
            <person name="Jarju S."/>
            <person name="Secka A."/>
            <person name="Antonio M."/>
            <person name="Oren A."/>
            <person name="Chaudhuri R.R."/>
            <person name="La Ragione R."/>
            <person name="Hildebrand F."/>
            <person name="Pallen M.J."/>
        </authorList>
    </citation>
    <scope>NUCLEOTIDE SEQUENCE</scope>
    <source>
        <strain evidence="2">ChiSxjej5B17-1746</strain>
    </source>
</reference>
<dbReference type="AlphaFoldDB" id="A0A9D1QZX3"/>
<gene>
    <name evidence="2" type="primary">thiF</name>
    <name evidence="2" type="ORF">H9874_08315</name>
</gene>
<dbReference type="PANTHER" id="PTHR43267:SF3">
    <property type="entry name" value="THIF PROTEIN"/>
    <property type="match status" value="1"/>
</dbReference>
<dbReference type="GO" id="GO:0008641">
    <property type="term" value="F:ubiquitin-like modifier activating enzyme activity"/>
    <property type="evidence" value="ECO:0007669"/>
    <property type="project" value="InterPro"/>
</dbReference>
<feature type="domain" description="THIF-type NAD/FAD binding fold" evidence="1">
    <location>
        <begin position="16"/>
        <end position="205"/>
    </location>
</feature>
<dbReference type="GO" id="GO:0061503">
    <property type="term" value="F:tRNA threonylcarbamoyladenosine dehydratase"/>
    <property type="evidence" value="ECO:0007669"/>
    <property type="project" value="TreeGrafter"/>
</dbReference>
<dbReference type="InterPro" id="IPR045886">
    <property type="entry name" value="ThiF/MoeB/HesA"/>
</dbReference>
<keyword evidence="2" id="KW-0548">Nucleotidyltransferase</keyword>
<sequence length="215" mass="22352">MEKAVFDWGSVLESHLCEAQRARLAAARVGVAGAGGLGSNCAVFLVRSGIRRLVMADPDVVSLSNLNRQHFFPRHLGLPKVEALGEVLRELNPALDLTLVPQALDADSACALFAGCDVVVEAVDDPAMKKTLVEALLRQGHSVVSASGMAGWGGPPMTARRVGTRLTVVGDFITEIGPGCPPMAPRVVMAAALEADAVLSLLLGTGPAVEEGPAR</sequence>